<organism evidence="2 3">
    <name type="scientific">Eleutherodactylus coqui</name>
    <name type="common">Puerto Rican coqui</name>
    <dbReference type="NCBI Taxonomy" id="57060"/>
    <lineage>
        <taxon>Eukaryota</taxon>
        <taxon>Metazoa</taxon>
        <taxon>Chordata</taxon>
        <taxon>Craniata</taxon>
        <taxon>Vertebrata</taxon>
        <taxon>Euteleostomi</taxon>
        <taxon>Amphibia</taxon>
        <taxon>Batrachia</taxon>
        <taxon>Anura</taxon>
        <taxon>Neobatrachia</taxon>
        <taxon>Hyloidea</taxon>
        <taxon>Eleutherodactylidae</taxon>
        <taxon>Eleutherodactylinae</taxon>
        <taxon>Eleutherodactylus</taxon>
        <taxon>Eleutherodactylus</taxon>
    </lineage>
</organism>
<proteinExistence type="predicted"/>
<dbReference type="InterPro" id="IPR013240">
    <property type="entry name" value="DNA-dir_RNA_pol1_su_RPA34"/>
</dbReference>
<evidence type="ECO:0000313" key="2">
    <source>
        <dbReference type="EMBL" id="KAG9469111.1"/>
    </source>
</evidence>
<dbReference type="OrthoDB" id="10071093at2759"/>
<sequence length="167" mass="17844">MAGGVFQCPPDFEAVAECDGSAAADAEVWLIKAPADFTPQSFNSHRFPLSGQKMQKVKDGGVKKYYHVVSLPCAPLHLRAFLQSSGDTEDKLVAAAPLGGVITLAEAYGDHTAMHSVPDQPPVSLPQGLKQRYCPFGAVAPTIGKVKRGDSQLSESAKKPKKAKKRR</sequence>
<dbReference type="GO" id="GO:0006360">
    <property type="term" value="P:transcription by RNA polymerase I"/>
    <property type="evidence" value="ECO:0007669"/>
    <property type="project" value="InterPro"/>
</dbReference>
<gene>
    <name evidence="2" type="ORF">GDO78_021170</name>
</gene>
<feature type="region of interest" description="Disordered" evidence="1">
    <location>
        <begin position="145"/>
        <end position="167"/>
    </location>
</feature>
<reference evidence="2" key="1">
    <citation type="thesis" date="2020" institute="ProQuest LLC" country="789 East Eisenhower Parkway, Ann Arbor, MI, USA">
        <title>Comparative Genomics and Chromosome Evolution.</title>
        <authorList>
            <person name="Mudd A.B."/>
        </authorList>
    </citation>
    <scope>NUCLEOTIDE SEQUENCE</scope>
    <source>
        <strain evidence="2">HN-11 Male</strain>
        <tissue evidence="2">Kidney and liver</tissue>
    </source>
</reference>
<evidence type="ECO:0000256" key="1">
    <source>
        <dbReference type="SAM" id="MobiDB-lite"/>
    </source>
</evidence>
<dbReference type="Pfam" id="PF08208">
    <property type="entry name" value="RNA_polI_A34"/>
    <property type="match status" value="1"/>
</dbReference>
<protein>
    <submittedName>
        <fullName evidence="2">Uncharacterized protein</fullName>
    </submittedName>
</protein>
<dbReference type="EMBL" id="WNTK01000616">
    <property type="protein sequence ID" value="KAG9469111.1"/>
    <property type="molecule type" value="Genomic_DNA"/>
</dbReference>
<dbReference type="AlphaFoldDB" id="A0A8J6EHG6"/>
<name>A0A8J6EHG6_ELECQ</name>
<accession>A0A8J6EHG6</accession>
<evidence type="ECO:0000313" key="3">
    <source>
        <dbReference type="Proteomes" id="UP000770717"/>
    </source>
</evidence>
<dbReference type="Gene3D" id="6.20.250.70">
    <property type="match status" value="1"/>
</dbReference>
<dbReference type="Proteomes" id="UP000770717">
    <property type="component" value="Unassembled WGS sequence"/>
</dbReference>
<comment type="caution">
    <text evidence="2">The sequence shown here is derived from an EMBL/GenBank/DDBJ whole genome shotgun (WGS) entry which is preliminary data.</text>
</comment>
<keyword evidence="3" id="KW-1185">Reference proteome</keyword>